<evidence type="ECO:0000313" key="2">
    <source>
        <dbReference type="EMBL" id="OGZ00837.1"/>
    </source>
</evidence>
<reference evidence="2 3" key="1">
    <citation type="journal article" date="2016" name="Nat. Commun.">
        <title>Thousands of microbial genomes shed light on interconnected biogeochemical processes in an aquifer system.</title>
        <authorList>
            <person name="Anantharaman K."/>
            <person name="Brown C.T."/>
            <person name="Hug L.A."/>
            <person name="Sharon I."/>
            <person name="Castelle C.J."/>
            <person name="Probst A.J."/>
            <person name="Thomas B.C."/>
            <person name="Singh A."/>
            <person name="Wilkins M.J."/>
            <person name="Karaoz U."/>
            <person name="Brodie E.L."/>
            <person name="Williams K.H."/>
            <person name="Hubbard S.S."/>
            <person name="Banfield J.F."/>
        </authorList>
    </citation>
    <scope>NUCLEOTIDE SEQUENCE [LARGE SCALE GENOMIC DNA]</scope>
</reference>
<protein>
    <recommendedName>
        <fullName evidence="1">Spore protein YkvP/CgeB glycosyl transferase-like domain-containing protein</fullName>
    </recommendedName>
</protein>
<accession>A0A1G2CHY1</accession>
<dbReference type="Pfam" id="PF13524">
    <property type="entry name" value="Glyco_trans_1_2"/>
    <property type="match status" value="1"/>
</dbReference>
<feature type="domain" description="Spore protein YkvP/CgeB glycosyl transferase-like" evidence="1">
    <location>
        <begin position="171"/>
        <end position="341"/>
    </location>
</feature>
<proteinExistence type="predicted"/>
<dbReference type="InterPro" id="IPR055259">
    <property type="entry name" value="YkvP/CgeB_Glyco_trans-like"/>
</dbReference>
<sequence>MKIVFTGLENERYRPELGKTNEHNNFYLLLKADPRNEVFYIPFDRVLAVGKKGYNREIVETVRREKPDLFFAFMYTDELTYETLDEVKKLAVSIAWFSDDHWRLDNYSRFYAPHFTKVITTWSRAPERYARYGITNVIRSQWGFNPGVYRPVVVPGQDIAVSFIGMRTPHRERIVSELRAAGIAVFVRGFGWQEGRASFEEMLGIISRSKISLNLNPPMSAFALKPLAQIFFRRRRNWIVPDFWHFYANLQSFLRKRIPQIKARPFEITGCGGFCISGDADDMKDYLVPGKEVVLYQDIPDLIEKIRYYLEHEEERKSIAKAGCKRSIREHTYQVRLKEIFKQLRLI</sequence>
<organism evidence="2 3">
    <name type="scientific">Candidatus Liptonbacteria bacterium RIFCSPLOWO2_01_FULL_56_20</name>
    <dbReference type="NCBI Taxonomy" id="1798652"/>
    <lineage>
        <taxon>Bacteria</taxon>
        <taxon>Candidatus Liptoniibacteriota</taxon>
    </lineage>
</organism>
<dbReference type="STRING" id="1798652.A3A43_02475"/>
<dbReference type="Proteomes" id="UP000178495">
    <property type="component" value="Unassembled WGS sequence"/>
</dbReference>
<evidence type="ECO:0000313" key="3">
    <source>
        <dbReference type="Proteomes" id="UP000178495"/>
    </source>
</evidence>
<gene>
    <name evidence="2" type="ORF">A3A43_02475</name>
</gene>
<dbReference type="AlphaFoldDB" id="A0A1G2CHY1"/>
<comment type="caution">
    <text evidence="2">The sequence shown here is derived from an EMBL/GenBank/DDBJ whole genome shotgun (WGS) entry which is preliminary data.</text>
</comment>
<name>A0A1G2CHY1_9BACT</name>
<dbReference type="EMBL" id="MHLC01000026">
    <property type="protein sequence ID" value="OGZ00837.1"/>
    <property type="molecule type" value="Genomic_DNA"/>
</dbReference>
<dbReference type="Gene3D" id="3.40.50.2000">
    <property type="entry name" value="Glycogen Phosphorylase B"/>
    <property type="match status" value="1"/>
</dbReference>
<evidence type="ECO:0000259" key="1">
    <source>
        <dbReference type="Pfam" id="PF13524"/>
    </source>
</evidence>